<keyword evidence="6" id="KW-1015">Disulfide bond</keyword>
<dbReference type="PROSITE" id="PS50259">
    <property type="entry name" value="G_PROTEIN_RECEP_F3_4"/>
    <property type="match status" value="1"/>
</dbReference>
<keyword evidence="9" id="KW-0732">Signal</keyword>
<evidence type="ECO:0000256" key="9">
    <source>
        <dbReference type="SAM" id="SignalP"/>
    </source>
</evidence>
<protein>
    <recommendedName>
        <fullName evidence="13">G-protein coupled receptors family 3 profile domain-containing protein</fullName>
    </recommendedName>
</protein>
<comment type="subcellular location">
    <subcellularLocation>
        <location evidence="1">Membrane</location>
        <topology evidence="1">Multi-pass membrane protein</topology>
    </subcellularLocation>
</comment>
<evidence type="ECO:0000256" key="2">
    <source>
        <dbReference type="ARBA" id="ARBA00022692"/>
    </source>
</evidence>
<dbReference type="Pfam" id="PF04069">
    <property type="entry name" value="OpuAC"/>
    <property type="match status" value="1"/>
</dbReference>
<dbReference type="PROSITE" id="PS01186">
    <property type="entry name" value="EGF_2"/>
    <property type="match status" value="1"/>
</dbReference>
<comment type="caution">
    <text evidence="6">Lacks conserved residue(s) required for the propagation of feature annotation.</text>
</comment>
<dbReference type="InterPro" id="IPR017978">
    <property type="entry name" value="GPCR_3_C"/>
</dbReference>
<keyword evidence="6" id="KW-0245">EGF-like domain</keyword>
<feature type="transmembrane region" description="Helical" evidence="8">
    <location>
        <begin position="464"/>
        <end position="485"/>
    </location>
</feature>
<evidence type="ECO:0000256" key="7">
    <source>
        <dbReference type="SAM" id="MobiDB-lite"/>
    </source>
</evidence>
<dbReference type="InterPro" id="IPR000742">
    <property type="entry name" value="EGF"/>
</dbReference>
<dbReference type="GO" id="GO:0004930">
    <property type="term" value="F:G protein-coupled receptor activity"/>
    <property type="evidence" value="ECO:0007669"/>
    <property type="project" value="InterPro"/>
</dbReference>
<proteinExistence type="predicted"/>
<feature type="transmembrane region" description="Helical" evidence="8">
    <location>
        <begin position="616"/>
        <end position="640"/>
    </location>
</feature>
<reference evidence="12" key="1">
    <citation type="submission" date="2021-01" db="EMBL/GenBank/DDBJ databases">
        <authorList>
            <person name="Corre E."/>
            <person name="Pelletier E."/>
            <person name="Niang G."/>
            <person name="Scheremetjew M."/>
            <person name="Finn R."/>
            <person name="Kale V."/>
            <person name="Holt S."/>
            <person name="Cochrane G."/>
            <person name="Meng A."/>
            <person name="Brown T."/>
            <person name="Cohen L."/>
        </authorList>
    </citation>
    <scope>NUCLEOTIDE SEQUENCE</scope>
    <source>
        <strain evidence="12">SoJaBio B1-5/56/2</strain>
    </source>
</reference>
<feature type="disulfide bond" evidence="6">
    <location>
        <begin position="337"/>
        <end position="347"/>
    </location>
</feature>
<evidence type="ECO:0008006" key="13">
    <source>
        <dbReference type="Google" id="ProtNLM"/>
    </source>
</evidence>
<keyword evidence="2 8" id="KW-0812">Transmembrane</keyword>
<dbReference type="AlphaFoldDB" id="A0A7S4PGY8"/>
<evidence type="ECO:0000256" key="3">
    <source>
        <dbReference type="ARBA" id="ARBA00022989"/>
    </source>
</evidence>
<dbReference type="Gene3D" id="3.40.190.10">
    <property type="entry name" value="Periplasmic binding protein-like II"/>
    <property type="match status" value="1"/>
</dbReference>
<evidence type="ECO:0000256" key="4">
    <source>
        <dbReference type="ARBA" id="ARBA00023136"/>
    </source>
</evidence>
<feature type="transmembrane region" description="Helical" evidence="8">
    <location>
        <begin position="497"/>
        <end position="516"/>
    </location>
</feature>
<dbReference type="InterPro" id="IPR000337">
    <property type="entry name" value="GPCR_3"/>
</dbReference>
<dbReference type="Gene3D" id="2.10.25.10">
    <property type="entry name" value="Laminin"/>
    <property type="match status" value="1"/>
</dbReference>
<feature type="disulfide bond" evidence="6">
    <location>
        <begin position="354"/>
        <end position="363"/>
    </location>
</feature>
<feature type="signal peptide" evidence="9">
    <location>
        <begin position="1"/>
        <end position="19"/>
    </location>
</feature>
<keyword evidence="3 8" id="KW-1133">Transmembrane helix</keyword>
<keyword evidence="5" id="KW-0325">Glycoprotein</keyword>
<feature type="transmembrane region" description="Helical" evidence="8">
    <location>
        <begin position="646"/>
        <end position="675"/>
    </location>
</feature>
<dbReference type="PROSITE" id="PS00022">
    <property type="entry name" value="EGF_1"/>
    <property type="match status" value="1"/>
</dbReference>
<dbReference type="Gene3D" id="3.40.190.100">
    <property type="entry name" value="Glycine betaine-binding periplasmic protein, domain 2"/>
    <property type="match status" value="1"/>
</dbReference>
<dbReference type="Pfam" id="PF00003">
    <property type="entry name" value="7tm_3"/>
    <property type="match status" value="1"/>
</dbReference>
<dbReference type="PANTHER" id="PTHR24060">
    <property type="entry name" value="METABOTROPIC GLUTAMATE RECEPTOR"/>
    <property type="match status" value="1"/>
</dbReference>
<gene>
    <name evidence="12" type="ORF">NAES01612_LOCUS23711</name>
</gene>
<organism evidence="12">
    <name type="scientific">Paramoeba aestuarina</name>
    <dbReference type="NCBI Taxonomy" id="180227"/>
    <lineage>
        <taxon>Eukaryota</taxon>
        <taxon>Amoebozoa</taxon>
        <taxon>Discosea</taxon>
        <taxon>Flabellinia</taxon>
        <taxon>Dactylopodida</taxon>
        <taxon>Paramoebidae</taxon>
        <taxon>Paramoeba</taxon>
    </lineage>
</organism>
<feature type="transmembrane region" description="Helical" evidence="8">
    <location>
        <begin position="537"/>
        <end position="561"/>
    </location>
</feature>
<dbReference type="GO" id="GO:0022857">
    <property type="term" value="F:transmembrane transporter activity"/>
    <property type="evidence" value="ECO:0007669"/>
    <property type="project" value="InterPro"/>
</dbReference>
<keyword evidence="4 8" id="KW-0472">Membrane</keyword>
<dbReference type="GO" id="GO:0043190">
    <property type="term" value="C:ATP-binding cassette (ABC) transporter complex"/>
    <property type="evidence" value="ECO:0007669"/>
    <property type="project" value="InterPro"/>
</dbReference>
<sequence length="713" mass="80441">MKGLYLIFATLLFVAVSLCQDENRVCLPDALKKFTKDDKAVLGYSNWDASRLNVEVGRILLKEVGGFDTDIATTNDGSTYDWDGLADGSVDVLFEVWSEGREDEIEPYLKSLEVADIGVLGVLGRNGWFMSSFALDDNEAYASYRPFQRCSEVVPLRSSRTTDPTKGELAGGSPDWILTQGSLQVIENNGLCLEWVWYNSSAYLPIWEQKCQDSEPYLFMYWEPTAVFRRYETISGSIAYNYRLDRITLPRWSQECQDMWDNGYNCDFRASLIGKYMSRRQDMDPELANFYQKFSMDNGDQEIMLGALAYENKDYWEVACEWVLDNRETWSDWFWECENDCFGQGVCNNGTCVCLEGFEGEFCQTKINNKFFVCGDSSTFVDTTGDVFPPDLTNDPAFIKYSLVCDEIIDCDNWADEEENCSPSIVSGTIAFAVLISVSILIVLMSLVVVWVKRERGRIRAAGVEFLTQLHIGVAWGMSSAFLFMGKASDVKCGMTIWWIAVPSALVIGSLVAKQYKVFKVLSHKGFQVIRITNQQLFAITGGIVAVDLIVLIIWSAMSIPYLGIREVDGEDHPLCDTDDFLPFFIVLVAYKFILIFVSAVLAWKSRGLPSAYSEAKHIGFALYNSVILLVFFLLIILLITDEAFLNWILIIVGLWIWFFSIYLIVVGFILAGLWKDRHLDDSEKNALPDVSKSKNSMGRSTSPISHASGVPA</sequence>
<feature type="transmembrane region" description="Helical" evidence="8">
    <location>
        <begin position="430"/>
        <end position="452"/>
    </location>
</feature>
<evidence type="ECO:0000256" key="5">
    <source>
        <dbReference type="ARBA" id="ARBA00023180"/>
    </source>
</evidence>
<feature type="compositionally biased region" description="Polar residues" evidence="7">
    <location>
        <begin position="694"/>
        <end position="706"/>
    </location>
</feature>
<dbReference type="PRINTS" id="PR00248">
    <property type="entry name" value="GPCRMGR"/>
</dbReference>
<feature type="region of interest" description="Disordered" evidence="7">
    <location>
        <begin position="688"/>
        <end position="713"/>
    </location>
</feature>
<name>A0A7S4PGY8_9EUKA</name>
<feature type="domain" description="G-protein coupled receptors family 3 profile" evidence="11">
    <location>
        <begin position="428"/>
        <end position="664"/>
    </location>
</feature>
<evidence type="ECO:0000313" key="12">
    <source>
        <dbReference type="EMBL" id="CAE2334803.1"/>
    </source>
</evidence>
<evidence type="ECO:0000256" key="6">
    <source>
        <dbReference type="PROSITE-ProRule" id="PRU00076"/>
    </source>
</evidence>
<evidence type="ECO:0000259" key="11">
    <source>
        <dbReference type="PROSITE" id="PS50259"/>
    </source>
</evidence>
<dbReference type="InterPro" id="IPR007210">
    <property type="entry name" value="ABC_Gly_betaine_transp_sub-bd"/>
</dbReference>
<dbReference type="PROSITE" id="PS50026">
    <property type="entry name" value="EGF_3"/>
    <property type="match status" value="1"/>
</dbReference>
<dbReference type="EMBL" id="HBKR01036276">
    <property type="protein sequence ID" value="CAE2334803.1"/>
    <property type="molecule type" value="Transcribed_RNA"/>
</dbReference>
<feature type="chain" id="PRO_5030532865" description="G-protein coupled receptors family 3 profile domain-containing protein" evidence="9">
    <location>
        <begin position="20"/>
        <end position="713"/>
    </location>
</feature>
<evidence type="ECO:0000256" key="1">
    <source>
        <dbReference type="ARBA" id="ARBA00004141"/>
    </source>
</evidence>
<feature type="domain" description="EGF-like" evidence="10">
    <location>
        <begin position="333"/>
        <end position="364"/>
    </location>
</feature>
<evidence type="ECO:0000259" key="10">
    <source>
        <dbReference type="PROSITE" id="PS50026"/>
    </source>
</evidence>
<feature type="transmembrane region" description="Helical" evidence="8">
    <location>
        <begin position="581"/>
        <end position="604"/>
    </location>
</feature>
<dbReference type="InterPro" id="IPR050726">
    <property type="entry name" value="mGluR"/>
</dbReference>
<accession>A0A7S4PGY8</accession>
<dbReference type="SUPFAM" id="SSF53850">
    <property type="entry name" value="Periplasmic binding protein-like II"/>
    <property type="match status" value="1"/>
</dbReference>
<evidence type="ECO:0000256" key="8">
    <source>
        <dbReference type="SAM" id="Phobius"/>
    </source>
</evidence>